<name>A0A1J1J6L7_9DIPT</name>
<dbReference type="Proteomes" id="UP000183832">
    <property type="component" value="Unassembled WGS sequence"/>
</dbReference>
<protein>
    <submittedName>
        <fullName evidence="1">CLUMA_CG020591, isoform A</fullName>
    </submittedName>
</protein>
<keyword evidence="2" id="KW-1185">Reference proteome</keyword>
<reference evidence="1 2" key="1">
    <citation type="submission" date="2015-04" db="EMBL/GenBank/DDBJ databases">
        <authorList>
            <person name="Syromyatnikov M.Y."/>
            <person name="Popov V.N."/>
        </authorList>
    </citation>
    <scope>NUCLEOTIDE SEQUENCE [LARGE SCALE GENOMIC DNA]</scope>
</reference>
<evidence type="ECO:0000313" key="2">
    <source>
        <dbReference type="Proteomes" id="UP000183832"/>
    </source>
</evidence>
<organism evidence="1 2">
    <name type="scientific">Clunio marinus</name>
    <dbReference type="NCBI Taxonomy" id="568069"/>
    <lineage>
        <taxon>Eukaryota</taxon>
        <taxon>Metazoa</taxon>
        <taxon>Ecdysozoa</taxon>
        <taxon>Arthropoda</taxon>
        <taxon>Hexapoda</taxon>
        <taxon>Insecta</taxon>
        <taxon>Pterygota</taxon>
        <taxon>Neoptera</taxon>
        <taxon>Endopterygota</taxon>
        <taxon>Diptera</taxon>
        <taxon>Nematocera</taxon>
        <taxon>Chironomoidea</taxon>
        <taxon>Chironomidae</taxon>
        <taxon>Clunio</taxon>
    </lineage>
</organism>
<accession>A0A1J1J6L7</accession>
<dbReference type="EMBL" id="CVRI01000073">
    <property type="protein sequence ID" value="CRL07626.1"/>
    <property type="molecule type" value="Genomic_DNA"/>
</dbReference>
<gene>
    <name evidence="1" type="ORF">CLUMA_CG020591</name>
</gene>
<proteinExistence type="predicted"/>
<evidence type="ECO:0000313" key="1">
    <source>
        <dbReference type="EMBL" id="CRL07626.1"/>
    </source>
</evidence>
<dbReference type="AlphaFoldDB" id="A0A1J1J6L7"/>
<sequence length="113" mass="13621">MTDCGLIFVISENFGFNFHVIYLQKISRQIHKRLFRLKTLKLFKFYWVILFHDDVKLIQTVAFKFLSQEVHRKFSDFEDRKSVNQGNSIEKGNKMLTMLESKSSRNWLRLIDE</sequence>